<dbReference type="InterPro" id="IPR010982">
    <property type="entry name" value="Lambda_DNA-bd_dom_sf"/>
</dbReference>
<dbReference type="AlphaFoldDB" id="A0A6A7VVA7"/>
<evidence type="ECO:0000259" key="2">
    <source>
        <dbReference type="PROSITE" id="PS50943"/>
    </source>
</evidence>
<protein>
    <recommendedName>
        <fullName evidence="2">HTH cro/C1-type domain-containing protein</fullName>
    </recommendedName>
</protein>
<dbReference type="SUPFAM" id="SSF47413">
    <property type="entry name" value="lambda repressor-like DNA-binding domains"/>
    <property type="match status" value="1"/>
</dbReference>
<feature type="region of interest" description="Disordered" evidence="1">
    <location>
        <begin position="108"/>
        <end position="128"/>
    </location>
</feature>
<dbReference type="Proteomes" id="UP000406735">
    <property type="component" value="Unassembled WGS sequence"/>
</dbReference>
<gene>
    <name evidence="3" type="ORF">F7D97_10145</name>
</gene>
<dbReference type="EMBL" id="VZCY01000087">
    <property type="protein sequence ID" value="MQN10270.1"/>
    <property type="molecule type" value="Genomic_DNA"/>
</dbReference>
<dbReference type="InterPro" id="IPR001387">
    <property type="entry name" value="Cro/C1-type_HTH"/>
</dbReference>
<organism evidence="3 4">
    <name type="scientific">Segatella copri</name>
    <dbReference type="NCBI Taxonomy" id="165179"/>
    <lineage>
        <taxon>Bacteria</taxon>
        <taxon>Pseudomonadati</taxon>
        <taxon>Bacteroidota</taxon>
        <taxon>Bacteroidia</taxon>
        <taxon>Bacteroidales</taxon>
        <taxon>Prevotellaceae</taxon>
        <taxon>Segatella</taxon>
    </lineage>
</organism>
<evidence type="ECO:0000313" key="4">
    <source>
        <dbReference type="Proteomes" id="UP000406735"/>
    </source>
</evidence>
<evidence type="ECO:0000313" key="3">
    <source>
        <dbReference type="EMBL" id="MQN10270.1"/>
    </source>
</evidence>
<evidence type="ECO:0000256" key="1">
    <source>
        <dbReference type="SAM" id="MobiDB-lite"/>
    </source>
</evidence>
<reference evidence="3 4" key="1">
    <citation type="submission" date="2019-09" db="EMBL/GenBank/DDBJ databases">
        <title>Distinct polysaccharide growth profiles of human intestinal Prevotella copri isolates.</title>
        <authorList>
            <person name="Fehlner-Peach H."/>
            <person name="Magnabosco C."/>
            <person name="Raghavan V."/>
            <person name="Scher J.U."/>
            <person name="Tett A."/>
            <person name="Cox L.M."/>
            <person name="Gottsegen C."/>
            <person name="Watters A."/>
            <person name="Wiltshire- Gordon J.D."/>
            <person name="Segata N."/>
            <person name="Bonneau R."/>
            <person name="Littman D.R."/>
        </authorList>
    </citation>
    <scope>NUCLEOTIDE SEQUENCE [LARGE SCALE GENOMIC DNA]</scope>
    <source>
        <strain evidence="4">iK21513</strain>
    </source>
</reference>
<dbReference type="RefSeq" id="WP_153080427.1">
    <property type="nucleotide sequence ID" value="NZ_VZAU01000087.1"/>
</dbReference>
<proteinExistence type="predicted"/>
<dbReference type="GO" id="GO:0003677">
    <property type="term" value="F:DNA binding"/>
    <property type="evidence" value="ECO:0007669"/>
    <property type="project" value="InterPro"/>
</dbReference>
<comment type="caution">
    <text evidence="3">The sequence shown here is derived from an EMBL/GenBank/DDBJ whole genome shotgun (WGS) entry which is preliminary data.</text>
</comment>
<sequence>MGTLNSVQERLDYLIKIKKMSENAFMKATGTNNIGKMRSGKLSISEGTISKICNSLGVSYSWLKYGSGSMNGNMVIQLGETHQKIEESINEAFKHGIPMAQLINAGNVGDNSQNITTGTERAKEREEESFKDKNAQLIQIINAQNETIKSKDSEIRLLRKILADNGIEV</sequence>
<dbReference type="Gene3D" id="1.10.260.40">
    <property type="entry name" value="lambda repressor-like DNA-binding domains"/>
    <property type="match status" value="1"/>
</dbReference>
<dbReference type="PROSITE" id="PS50943">
    <property type="entry name" value="HTH_CROC1"/>
    <property type="match status" value="1"/>
</dbReference>
<feature type="domain" description="HTH cro/C1-type" evidence="2">
    <location>
        <begin position="32"/>
        <end position="63"/>
    </location>
</feature>
<feature type="compositionally biased region" description="Polar residues" evidence="1">
    <location>
        <begin position="109"/>
        <end position="119"/>
    </location>
</feature>
<accession>A0A6A7VVA7</accession>
<name>A0A6A7VVA7_9BACT</name>